<feature type="compositionally biased region" description="Gly residues" evidence="1">
    <location>
        <begin position="17"/>
        <end position="29"/>
    </location>
</feature>
<feature type="non-terminal residue" evidence="2">
    <location>
        <position position="1"/>
    </location>
</feature>
<accession>A0A6J4I810</accession>
<evidence type="ECO:0000256" key="1">
    <source>
        <dbReference type="SAM" id="MobiDB-lite"/>
    </source>
</evidence>
<protein>
    <submittedName>
        <fullName evidence="2">Uncharacterized protein</fullName>
    </submittedName>
</protein>
<feature type="compositionally biased region" description="Basic residues" evidence="1">
    <location>
        <begin position="49"/>
        <end position="58"/>
    </location>
</feature>
<organism evidence="2">
    <name type="scientific">uncultured Acetobacteraceae bacterium</name>
    <dbReference type="NCBI Taxonomy" id="169975"/>
    <lineage>
        <taxon>Bacteria</taxon>
        <taxon>Pseudomonadati</taxon>
        <taxon>Pseudomonadota</taxon>
        <taxon>Alphaproteobacteria</taxon>
        <taxon>Acetobacterales</taxon>
        <taxon>Acetobacteraceae</taxon>
        <taxon>environmental samples</taxon>
    </lineage>
</organism>
<feature type="region of interest" description="Disordered" evidence="1">
    <location>
        <begin position="1"/>
        <end position="129"/>
    </location>
</feature>
<name>A0A6J4I810_9PROT</name>
<gene>
    <name evidence="2" type="ORF">AVDCRST_MAG04-1744</name>
</gene>
<evidence type="ECO:0000313" key="2">
    <source>
        <dbReference type="EMBL" id="CAA9243486.1"/>
    </source>
</evidence>
<sequence length="129" mass="13603">DGGVVRGSARPDRGRGGGRQLGAPSGGAVRGEPVRSGQADAARAGDRQRRARPGRRPPRPGARAARGLPAVSARGQARHHATRDASRVAPTGRRGRRALDRPPRPRPHGPAAQKRMARPVCKRPVRPGL</sequence>
<dbReference type="AlphaFoldDB" id="A0A6J4I810"/>
<feature type="compositionally biased region" description="Basic residues" evidence="1">
    <location>
        <begin position="115"/>
        <end position="129"/>
    </location>
</feature>
<feature type="compositionally biased region" description="Low complexity" evidence="1">
    <location>
        <begin position="61"/>
        <end position="70"/>
    </location>
</feature>
<feature type="non-terminal residue" evidence="2">
    <location>
        <position position="129"/>
    </location>
</feature>
<dbReference type="EMBL" id="CADCTL010000120">
    <property type="protein sequence ID" value="CAA9243486.1"/>
    <property type="molecule type" value="Genomic_DNA"/>
</dbReference>
<reference evidence="2" key="1">
    <citation type="submission" date="2020-02" db="EMBL/GenBank/DDBJ databases">
        <authorList>
            <person name="Meier V. D."/>
        </authorList>
    </citation>
    <scope>NUCLEOTIDE SEQUENCE</scope>
    <source>
        <strain evidence="2">AVDCRST_MAG04</strain>
    </source>
</reference>
<proteinExistence type="predicted"/>